<name>A0AAU7LAF8_9BURK</name>
<dbReference type="EMBL" id="CP157584">
    <property type="protein sequence ID" value="XBO98927.1"/>
    <property type="molecule type" value="Genomic_DNA"/>
</dbReference>
<organism evidence="1">
    <name type="scientific">Achromobacter sp. HNDS-1</name>
    <dbReference type="NCBI Taxonomy" id="3151598"/>
    <lineage>
        <taxon>Bacteria</taxon>
        <taxon>Pseudomonadati</taxon>
        <taxon>Pseudomonadota</taxon>
        <taxon>Betaproteobacteria</taxon>
        <taxon>Burkholderiales</taxon>
        <taxon>Alcaligenaceae</taxon>
        <taxon>Achromobacter</taxon>
    </lineage>
</organism>
<dbReference type="AlphaFoldDB" id="A0AAU7LAF8"/>
<accession>A0AAU7LAF8</accession>
<proteinExistence type="predicted"/>
<dbReference type="RefSeq" id="WP_144655042.1">
    <property type="nucleotide sequence ID" value="NZ_CP157584.1"/>
</dbReference>
<sequence length="150" mass="16756">MTKLSFPLFFSLLAAGCCPIQGPNACADNAHWDIYKANLRVEDYGLFTGQTDKARLKDWKECGGAKDGSYDIDEKTRTHEEYWRESMALFNRIRLCMEAKNYTFVGECDSELKRAYPSCGEGKDVPGPTGGNPGQAWNASRFSVFAWASS</sequence>
<dbReference type="KEGG" id="achh:ABFG95_00200"/>
<reference evidence="1" key="1">
    <citation type="submission" date="2024-05" db="EMBL/GenBank/DDBJ databases">
        <title>Transcriptome analysis of the degradation process of organic nitrogen by two heterotrophic nitrifying and aerobic denitrifying bacteria, Achromobacter sp. HNDS-1 and Enterobacter sp. HNDS-6.</title>
        <authorList>
            <person name="Huang Y."/>
        </authorList>
    </citation>
    <scope>NUCLEOTIDE SEQUENCE</scope>
    <source>
        <strain evidence="1">HNDS-1</strain>
    </source>
</reference>
<gene>
    <name evidence="1" type="ORF">ABFG95_00200</name>
</gene>
<evidence type="ECO:0008006" key="2">
    <source>
        <dbReference type="Google" id="ProtNLM"/>
    </source>
</evidence>
<dbReference type="PROSITE" id="PS51257">
    <property type="entry name" value="PROKAR_LIPOPROTEIN"/>
    <property type="match status" value="1"/>
</dbReference>
<protein>
    <recommendedName>
        <fullName evidence="2">Lipoprotein</fullName>
    </recommendedName>
</protein>
<evidence type="ECO:0000313" key="1">
    <source>
        <dbReference type="EMBL" id="XBO98927.1"/>
    </source>
</evidence>